<gene>
    <name evidence="2" type="ORF">I6N95_18590</name>
</gene>
<name>A0A940P7X5_9ENTE</name>
<dbReference type="Gene3D" id="3.20.80.10">
    <property type="entry name" value="Regulatory factor, effector binding domain"/>
    <property type="match status" value="1"/>
</dbReference>
<dbReference type="SUPFAM" id="SSF55136">
    <property type="entry name" value="Probable bacterial effector-binding domain"/>
    <property type="match status" value="1"/>
</dbReference>
<evidence type="ECO:0000313" key="2">
    <source>
        <dbReference type="EMBL" id="MBP1043027.1"/>
    </source>
</evidence>
<protein>
    <submittedName>
        <fullName evidence="2">GyrI-like domain-containing protein</fullName>
    </submittedName>
</protein>
<reference evidence="2" key="1">
    <citation type="submission" date="2020-12" db="EMBL/GenBank/DDBJ databases">
        <title>Vagococcus allomyrinae sp. nov. and Enterococcus lavae sp. nov., isolated from the larvae of Allomyrina dichotoma.</title>
        <authorList>
            <person name="Lee S.D."/>
        </authorList>
    </citation>
    <scope>NUCLEOTIDE SEQUENCE</scope>
    <source>
        <strain evidence="2">BWB3-3</strain>
    </source>
</reference>
<dbReference type="Pfam" id="PF06445">
    <property type="entry name" value="GyrI-like"/>
    <property type="match status" value="1"/>
</dbReference>
<proteinExistence type="predicted"/>
<evidence type="ECO:0000313" key="3">
    <source>
        <dbReference type="Proteomes" id="UP000674938"/>
    </source>
</evidence>
<accession>A0A940P7X5</accession>
<dbReference type="AlphaFoldDB" id="A0A940P7X5"/>
<sequence length="205" mass="23292">MKYEWRKKDKELYLPKAIPTVIELPPLQYLTIKGEGNPNGPGFKAAIQALYAYSYGIKMSPKKGIETAGYFDYTVFPLEAFWDSKVVPVPGQPLDKDQFIYHLMIRQPEFVTAELMTAVKAGVVKKIGADQAERVQLETITEGKNLQMLHVGSYDSEPVSFEIMSQYCQEHGLQRVGHIHKEIYLSNAEKVEASKLKTVLRFPIH</sequence>
<dbReference type="InterPro" id="IPR029442">
    <property type="entry name" value="GyrI-like"/>
</dbReference>
<evidence type="ECO:0000259" key="1">
    <source>
        <dbReference type="Pfam" id="PF06445"/>
    </source>
</evidence>
<dbReference type="Proteomes" id="UP000674938">
    <property type="component" value="Unassembled WGS sequence"/>
</dbReference>
<dbReference type="EMBL" id="JAEEGA010000013">
    <property type="protein sequence ID" value="MBP1043027.1"/>
    <property type="molecule type" value="Genomic_DNA"/>
</dbReference>
<dbReference type="InterPro" id="IPR011256">
    <property type="entry name" value="Reg_factor_effector_dom_sf"/>
</dbReference>
<dbReference type="RefSeq" id="WP_209530838.1">
    <property type="nucleotide sequence ID" value="NZ_JAEEGA010000013.1"/>
</dbReference>
<dbReference type="InterPro" id="IPR008319">
    <property type="entry name" value="GyrI-like_CCH_Lin2189-like"/>
</dbReference>
<feature type="domain" description="GyrI-like small molecule binding" evidence="1">
    <location>
        <begin position="19"/>
        <end position="204"/>
    </location>
</feature>
<keyword evidence="3" id="KW-1185">Reference proteome</keyword>
<dbReference type="PIRSF" id="PIRSF031644">
    <property type="entry name" value="UCP031644"/>
    <property type="match status" value="1"/>
</dbReference>
<organism evidence="2 3">
    <name type="scientific">Vagococcus allomyrinae</name>
    <dbReference type="NCBI Taxonomy" id="2794353"/>
    <lineage>
        <taxon>Bacteria</taxon>
        <taxon>Bacillati</taxon>
        <taxon>Bacillota</taxon>
        <taxon>Bacilli</taxon>
        <taxon>Lactobacillales</taxon>
        <taxon>Enterococcaceae</taxon>
        <taxon>Vagococcus</taxon>
    </lineage>
</organism>
<comment type="caution">
    <text evidence="2">The sequence shown here is derived from an EMBL/GenBank/DDBJ whole genome shotgun (WGS) entry which is preliminary data.</text>
</comment>